<dbReference type="STRING" id="1618345.UT18_C0001G0026"/>
<name>A0A0G0PBC8_UNCC2</name>
<comment type="caution">
    <text evidence="1">The sequence shown here is derived from an EMBL/GenBank/DDBJ whole genome shotgun (WGS) entry which is preliminary data.</text>
</comment>
<accession>A0A0G0PBC8</accession>
<evidence type="ECO:0000313" key="1">
    <source>
        <dbReference type="EMBL" id="KKQ95439.1"/>
    </source>
</evidence>
<dbReference type="Proteomes" id="UP000034207">
    <property type="component" value="Unassembled WGS sequence"/>
</dbReference>
<dbReference type="EMBL" id="LBVV01000001">
    <property type="protein sequence ID" value="KKQ95439.1"/>
    <property type="molecule type" value="Genomic_DNA"/>
</dbReference>
<proteinExistence type="predicted"/>
<gene>
    <name evidence="1" type="ORF">UT18_C0001G0026</name>
</gene>
<dbReference type="AlphaFoldDB" id="A0A0G0PBC8"/>
<sequence>MFKKFVMWLLLIIVLLLPIGCSGAQMPNEFVSVSANLDQYYEKPTYKYNGPSLIWRFKEGDAVPWSIKNTMEAGKDDGSLTNYPDVTLNNLLDLIKRGDPNLKDPEADRQIIYSGSLEISKGKIALYQKLVDAEILYLNNDKGWDAKLNAYVWDVSFNDTTDKLSNWGMNFDKSDGYFDLTQGYDIYVTEWKMARYYPESIRIEKGYLKVNYDVEKIKNEAYQYFYEANDPKAPKTSFSKRTAVLTPNGRQWKFVKFIDSSNN</sequence>
<reference evidence="1" key="1">
    <citation type="journal article" date="2015" name="Nature">
        <title>rRNA introns, odd ribosomes, and small enigmatic genomes across a large radiation of phyla.</title>
        <authorList>
            <person name="Brown C.T."/>
            <person name="Hug L.A."/>
            <person name="Thomas B.C."/>
            <person name="Sharon I."/>
            <person name="Castelle C.J."/>
            <person name="Singh A."/>
            <person name="Wilkins M.J."/>
            <person name="Williams K.H."/>
            <person name="Banfield J.F."/>
        </authorList>
    </citation>
    <scope>NUCLEOTIDE SEQUENCE [LARGE SCALE GENOMIC DNA]</scope>
</reference>
<protein>
    <submittedName>
        <fullName evidence="1">Uncharacterized protein</fullName>
    </submittedName>
</protein>
<organism evidence="1 2">
    <name type="scientific">candidate division CPR2 bacterium GW2011_GWC2_39_10</name>
    <dbReference type="NCBI Taxonomy" id="1618345"/>
    <lineage>
        <taxon>Bacteria</taxon>
        <taxon>Bacteria division CPR2</taxon>
    </lineage>
</organism>
<evidence type="ECO:0000313" key="2">
    <source>
        <dbReference type="Proteomes" id="UP000034207"/>
    </source>
</evidence>